<dbReference type="InterPro" id="IPR036291">
    <property type="entry name" value="NAD(P)-bd_dom_sf"/>
</dbReference>
<dbReference type="Proteomes" id="UP000281915">
    <property type="component" value="Unassembled WGS sequence"/>
</dbReference>
<accession>A0A3M8DDB5</accession>
<dbReference type="SUPFAM" id="SSF51735">
    <property type="entry name" value="NAD(P)-binding Rossmann-fold domains"/>
    <property type="match status" value="1"/>
</dbReference>
<dbReference type="EMBL" id="RHHT01000002">
    <property type="protein sequence ID" value="RNB86140.1"/>
    <property type="molecule type" value="Genomic_DNA"/>
</dbReference>
<sequence>MKALITGITGFAGSHLAGYLLSRGDVEVCGTYRVRSSMELLEPITKQIHLVECELRDPHSVHRMLEEIRPNLIFHLAAQSFVPTSWNSPAETMVNNLVGQIHLLEAVRKLDLSCRIHIACSSEEYGLVFPHETPIREDNPLRPLNPYAVSKIAQDFLGYQYYQSYGMPIIRTRTFNHTGPGRGEHFVTSNFAKQIAQIELGLQPPKIFVGNLQAKRDFTDVRDIVQAYWLAATHGEPGEVYNLSSGSTYTIEEVLRILLSLTNVQVTVEVDPDRLRPSDVDTLLGDSSAFRSKTGWAPKIPFAKTMEDLLDYWRILLRKRQHSGRERC</sequence>
<dbReference type="InterPro" id="IPR016040">
    <property type="entry name" value="NAD(P)-bd_dom"/>
</dbReference>
<dbReference type="PANTHER" id="PTHR43000">
    <property type="entry name" value="DTDP-D-GLUCOSE 4,6-DEHYDRATASE-RELATED"/>
    <property type="match status" value="1"/>
</dbReference>
<proteinExistence type="predicted"/>
<dbReference type="Gene3D" id="3.90.25.10">
    <property type="entry name" value="UDP-galactose 4-epimerase, domain 1"/>
    <property type="match status" value="1"/>
</dbReference>
<feature type="domain" description="NAD(P)-binding" evidence="1">
    <location>
        <begin position="4"/>
        <end position="308"/>
    </location>
</feature>
<name>A0A3M8DDB5_9BACL</name>
<dbReference type="Pfam" id="PF16363">
    <property type="entry name" value="GDP_Man_Dehyd"/>
    <property type="match status" value="1"/>
</dbReference>
<protein>
    <submittedName>
        <fullName evidence="2">SDR family oxidoreductase</fullName>
    </submittedName>
</protein>
<dbReference type="CDD" id="cd05260">
    <property type="entry name" value="GDP_MD_SDR_e"/>
    <property type="match status" value="1"/>
</dbReference>
<reference evidence="2 3" key="1">
    <citation type="submission" date="2018-10" db="EMBL/GenBank/DDBJ databases">
        <title>Phylogenomics of Brevibacillus.</title>
        <authorList>
            <person name="Dunlap C."/>
        </authorList>
    </citation>
    <scope>NUCLEOTIDE SEQUENCE [LARGE SCALE GENOMIC DNA]</scope>
    <source>
        <strain evidence="2 3">JCM 15085</strain>
    </source>
</reference>
<dbReference type="AlphaFoldDB" id="A0A3M8DDB5"/>
<organism evidence="2 3">
    <name type="scientific">Brevibacillus panacihumi</name>
    <dbReference type="NCBI Taxonomy" id="497735"/>
    <lineage>
        <taxon>Bacteria</taxon>
        <taxon>Bacillati</taxon>
        <taxon>Bacillota</taxon>
        <taxon>Bacilli</taxon>
        <taxon>Bacillales</taxon>
        <taxon>Paenibacillaceae</taxon>
        <taxon>Brevibacillus</taxon>
    </lineage>
</organism>
<dbReference type="RefSeq" id="WP_122911647.1">
    <property type="nucleotide sequence ID" value="NZ_RHHT01000002.1"/>
</dbReference>
<gene>
    <name evidence="2" type="ORF">EDM58_00905</name>
</gene>
<evidence type="ECO:0000313" key="3">
    <source>
        <dbReference type="Proteomes" id="UP000281915"/>
    </source>
</evidence>
<evidence type="ECO:0000313" key="2">
    <source>
        <dbReference type="EMBL" id="RNB86140.1"/>
    </source>
</evidence>
<dbReference type="Gene3D" id="3.40.50.720">
    <property type="entry name" value="NAD(P)-binding Rossmann-like Domain"/>
    <property type="match status" value="1"/>
</dbReference>
<evidence type="ECO:0000259" key="1">
    <source>
        <dbReference type="Pfam" id="PF16363"/>
    </source>
</evidence>
<comment type="caution">
    <text evidence="2">The sequence shown here is derived from an EMBL/GenBank/DDBJ whole genome shotgun (WGS) entry which is preliminary data.</text>
</comment>